<dbReference type="SMART" id="SM00355">
    <property type="entry name" value="ZnF_C2H2"/>
    <property type="match status" value="6"/>
</dbReference>
<accession>A0A6J1P6B6</accession>
<keyword evidence="5" id="KW-0539">Nucleus</keyword>
<name>A0A6J1P6B6_BICAN</name>
<keyword evidence="9" id="KW-1185">Reference proteome</keyword>
<evidence type="ECO:0000313" key="9">
    <source>
        <dbReference type="Proteomes" id="UP001652582"/>
    </source>
</evidence>
<keyword evidence="1" id="KW-0479">Metal-binding</keyword>
<evidence type="ECO:0000256" key="5">
    <source>
        <dbReference type="ARBA" id="ARBA00023242"/>
    </source>
</evidence>
<feature type="compositionally biased region" description="Basic and acidic residues" evidence="7">
    <location>
        <begin position="92"/>
        <end position="111"/>
    </location>
</feature>
<feature type="domain" description="C2H2-type" evidence="8">
    <location>
        <begin position="53"/>
        <end position="81"/>
    </location>
</feature>
<sequence>MAVSMRSHNSYVELTKHRTEACDFCERTFKNRFESIIHNASHIIIPLLKQNYHQCDICLHHFSSQEELYHHHRKKHQNTEIENKKNNNTKKIKLENSDPEHNFNYKDSVHDINNDLSRNDRKVIKTENDGKYNNKSIKKELKTECMHSNVSENIHNDCNNEGESIKNRLIFEDDDDDSFGKNTLTDITECKVKMLNEPLNQPGIQNIKPNGNHGIMNIPDVDRKCDSDDYDYDNFVITTPQQSHKYDNMKLKIHDTQNFDEIDQEFAHKSVHYTDLVRPGIFKCRFCLTTFPNRLLVIQHETTHIHIQQPRPQLCTYCDRYIAGRYVNLYRHIRSQHPGADLHKKHQTRRCKKCGLKYRKHLSHMRNYHPYDCEQCGKEYSQSESAQLRKHMETCSTHNVSSKILNVCELCVSFMKFATGVKYVSLGSTPNRPGVRYPCSTCGKQYFELQTVKREKVYNLNSLLNKSKKPMSNEERLKKFQHRLKKINLLNKFYFVFLFTCL</sequence>
<evidence type="ECO:0000313" key="10">
    <source>
        <dbReference type="RefSeq" id="XP_023953344.1"/>
    </source>
</evidence>
<dbReference type="AlphaFoldDB" id="A0A6J1P6B6"/>
<dbReference type="PROSITE" id="PS50157">
    <property type="entry name" value="ZINC_FINGER_C2H2_2"/>
    <property type="match status" value="1"/>
</dbReference>
<dbReference type="InterPro" id="IPR013087">
    <property type="entry name" value="Znf_C2H2_type"/>
</dbReference>
<feature type="region of interest" description="Disordered" evidence="7">
    <location>
        <begin position="73"/>
        <end position="111"/>
    </location>
</feature>
<evidence type="ECO:0000256" key="1">
    <source>
        <dbReference type="ARBA" id="ARBA00022723"/>
    </source>
</evidence>
<evidence type="ECO:0000256" key="3">
    <source>
        <dbReference type="ARBA" id="ARBA00022771"/>
    </source>
</evidence>
<dbReference type="GO" id="GO:0000981">
    <property type="term" value="F:DNA-binding transcription factor activity, RNA polymerase II-specific"/>
    <property type="evidence" value="ECO:0007669"/>
    <property type="project" value="TreeGrafter"/>
</dbReference>
<gene>
    <name evidence="10" type="primary">LOC112057083</name>
</gene>
<dbReference type="PANTHER" id="PTHR24394:SF29">
    <property type="entry name" value="MYONEURIN"/>
    <property type="match status" value="1"/>
</dbReference>
<protein>
    <submittedName>
        <fullName evidence="10">Zinc finger protein 729</fullName>
    </submittedName>
</protein>
<organism evidence="9 10">
    <name type="scientific">Bicyclus anynana</name>
    <name type="common">Squinting bush brown butterfly</name>
    <dbReference type="NCBI Taxonomy" id="110368"/>
    <lineage>
        <taxon>Eukaryota</taxon>
        <taxon>Metazoa</taxon>
        <taxon>Ecdysozoa</taxon>
        <taxon>Arthropoda</taxon>
        <taxon>Hexapoda</taxon>
        <taxon>Insecta</taxon>
        <taxon>Pterygota</taxon>
        <taxon>Neoptera</taxon>
        <taxon>Endopterygota</taxon>
        <taxon>Lepidoptera</taxon>
        <taxon>Glossata</taxon>
        <taxon>Ditrysia</taxon>
        <taxon>Papilionoidea</taxon>
        <taxon>Nymphalidae</taxon>
        <taxon>Satyrinae</taxon>
        <taxon>Satyrini</taxon>
        <taxon>Mycalesina</taxon>
        <taxon>Bicyclus</taxon>
    </lineage>
</organism>
<keyword evidence="3 6" id="KW-0863">Zinc-finger</keyword>
<dbReference type="PROSITE" id="PS00028">
    <property type="entry name" value="ZINC_FINGER_C2H2_1"/>
    <property type="match status" value="2"/>
</dbReference>
<reference evidence="10" key="1">
    <citation type="submission" date="2025-08" db="UniProtKB">
        <authorList>
            <consortium name="RefSeq"/>
        </authorList>
    </citation>
    <scope>IDENTIFICATION</scope>
</reference>
<keyword evidence="2" id="KW-0677">Repeat</keyword>
<dbReference type="GO" id="GO:0008270">
    <property type="term" value="F:zinc ion binding"/>
    <property type="evidence" value="ECO:0007669"/>
    <property type="project" value="UniProtKB-KW"/>
</dbReference>
<proteinExistence type="predicted"/>
<dbReference type="OrthoDB" id="7489662at2759"/>
<dbReference type="PANTHER" id="PTHR24394">
    <property type="entry name" value="ZINC FINGER PROTEIN"/>
    <property type="match status" value="1"/>
</dbReference>
<evidence type="ECO:0000256" key="7">
    <source>
        <dbReference type="SAM" id="MobiDB-lite"/>
    </source>
</evidence>
<evidence type="ECO:0000256" key="6">
    <source>
        <dbReference type="PROSITE-ProRule" id="PRU00042"/>
    </source>
</evidence>
<keyword evidence="4" id="KW-0862">Zinc</keyword>
<evidence type="ECO:0000256" key="4">
    <source>
        <dbReference type="ARBA" id="ARBA00022833"/>
    </source>
</evidence>
<dbReference type="GeneID" id="112057083"/>
<evidence type="ECO:0000256" key="2">
    <source>
        <dbReference type="ARBA" id="ARBA00022737"/>
    </source>
</evidence>
<dbReference type="GO" id="GO:0005634">
    <property type="term" value="C:nucleus"/>
    <property type="evidence" value="ECO:0007669"/>
    <property type="project" value="TreeGrafter"/>
</dbReference>
<dbReference type="RefSeq" id="XP_023953344.1">
    <property type="nucleotide sequence ID" value="XM_024097576.2"/>
</dbReference>
<dbReference type="Gene3D" id="3.30.160.60">
    <property type="entry name" value="Classic Zinc Finger"/>
    <property type="match status" value="1"/>
</dbReference>
<dbReference type="Proteomes" id="UP001652582">
    <property type="component" value="Chromosome 26"/>
</dbReference>
<evidence type="ECO:0000259" key="8">
    <source>
        <dbReference type="PROSITE" id="PS50157"/>
    </source>
</evidence>
<dbReference type="KEGG" id="bany:112057083"/>